<dbReference type="RefSeq" id="WP_344084625.1">
    <property type="nucleotide sequence ID" value="NZ_BAAALS010000022.1"/>
</dbReference>
<comment type="caution">
    <text evidence="2">The sequence shown here is derived from an EMBL/GenBank/DDBJ whole genome shotgun (WGS) entry which is preliminary data.</text>
</comment>
<accession>A0ABP4X2Q7</accession>
<feature type="signal peptide" evidence="1">
    <location>
        <begin position="1"/>
        <end position="29"/>
    </location>
</feature>
<proteinExistence type="predicted"/>
<dbReference type="PROSITE" id="PS51257">
    <property type="entry name" value="PROKAR_LIPOPROTEIN"/>
    <property type="match status" value="1"/>
</dbReference>
<dbReference type="PANTHER" id="PTHR43649:SF32">
    <property type="entry name" value="SUGAR BINDING SECRETED PROTEIN"/>
    <property type="match status" value="1"/>
</dbReference>
<protein>
    <submittedName>
        <fullName evidence="2">ABC transporter substrate-binding protein</fullName>
    </submittedName>
</protein>
<reference evidence="3" key="1">
    <citation type="journal article" date="2019" name="Int. J. Syst. Evol. Microbiol.">
        <title>The Global Catalogue of Microorganisms (GCM) 10K type strain sequencing project: providing services to taxonomists for standard genome sequencing and annotation.</title>
        <authorList>
            <consortium name="The Broad Institute Genomics Platform"/>
            <consortium name="The Broad Institute Genome Sequencing Center for Infectious Disease"/>
            <person name="Wu L."/>
            <person name="Ma J."/>
        </authorList>
    </citation>
    <scope>NUCLEOTIDE SEQUENCE [LARGE SCALE GENOMIC DNA]</scope>
    <source>
        <strain evidence="3">JCM 13249</strain>
    </source>
</reference>
<evidence type="ECO:0000256" key="1">
    <source>
        <dbReference type="SAM" id="SignalP"/>
    </source>
</evidence>
<sequence length="433" mass="46837">MGAIRSRLRGFAAAALSLGLVLGAAACSAEEPKSADGKTTITIQWFGSPGFDQAIKDFQSANPDIVVKSENRGQLRDFQPLLVQWLATGSTQLGDVIMMEEGTLLEFLQDPSKWTNLLDLGAGSLKDDYLPYKWENGFTADKSKLVGLGTDIGGLAMCYRSDLFAKAKLPTDREAVSKLWPTWEAYAEQGRTFKAANTGAAWIDSATSIMQPYIMQNSDTWFYDRDNNFILDSNPKVREAYNFGLKLASDGLTSKLVRWTPDWDAAFKNAAFATVPCAAWGTGVISERAGEAGKGKWDIATIPGGSGNWGGSYLAIPEQSTKKEAAYKLLTYLTGKDGHLAEFKEKGGMPSTIAALDDPTFANATNEYFSNAPVGKIFGASVKTLKPIYLGPKHQQLWENVLERAMQAAEKGDLSADAAFAKAVTDGRKLATG</sequence>
<dbReference type="Pfam" id="PF13416">
    <property type="entry name" value="SBP_bac_8"/>
    <property type="match status" value="1"/>
</dbReference>
<dbReference type="InterPro" id="IPR050490">
    <property type="entry name" value="Bact_solute-bd_prot1"/>
</dbReference>
<organism evidence="2 3">
    <name type="scientific">Luedemannella helvata</name>
    <dbReference type="NCBI Taxonomy" id="349315"/>
    <lineage>
        <taxon>Bacteria</taxon>
        <taxon>Bacillati</taxon>
        <taxon>Actinomycetota</taxon>
        <taxon>Actinomycetes</taxon>
        <taxon>Micromonosporales</taxon>
        <taxon>Micromonosporaceae</taxon>
        <taxon>Luedemannella</taxon>
    </lineage>
</organism>
<dbReference type="InterPro" id="IPR006059">
    <property type="entry name" value="SBP"/>
</dbReference>
<dbReference type="SUPFAM" id="SSF53850">
    <property type="entry name" value="Periplasmic binding protein-like II"/>
    <property type="match status" value="1"/>
</dbReference>
<evidence type="ECO:0000313" key="3">
    <source>
        <dbReference type="Proteomes" id="UP001500655"/>
    </source>
</evidence>
<dbReference type="Proteomes" id="UP001500655">
    <property type="component" value="Unassembled WGS sequence"/>
</dbReference>
<dbReference type="Gene3D" id="3.40.190.10">
    <property type="entry name" value="Periplasmic binding protein-like II"/>
    <property type="match status" value="1"/>
</dbReference>
<feature type="chain" id="PRO_5045942568" evidence="1">
    <location>
        <begin position="30"/>
        <end position="433"/>
    </location>
</feature>
<gene>
    <name evidence="2" type="ORF">GCM10009681_42020</name>
</gene>
<evidence type="ECO:0000313" key="2">
    <source>
        <dbReference type="EMBL" id="GAA1766515.1"/>
    </source>
</evidence>
<dbReference type="PANTHER" id="PTHR43649">
    <property type="entry name" value="ARABINOSE-BINDING PROTEIN-RELATED"/>
    <property type="match status" value="1"/>
</dbReference>
<keyword evidence="3" id="KW-1185">Reference proteome</keyword>
<keyword evidence="1" id="KW-0732">Signal</keyword>
<name>A0ABP4X2Q7_9ACTN</name>
<dbReference type="EMBL" id="BAAALS010000022">
    <property type="protein sequence ID" value="GAA1766515.1"/>
    <property type="molecule type" value="Genomic_DNA"/>
</dbReference>